<dbReference type="InterPro" id="IPR036065">
    <property type="entry name" value="BolA-like_sf"/>
</dbReference>
<proteinExistence type="inferred from homology"/>
<protein>
    <recommendedName>
        <fullName evidence="4">BolA protein</fullName>
    </recommendedName>
</protein>
<dbReference type="Gene3D" id="3.10.20.90">
    <property type="entry name" value="Phosphatidylinositol 3-kinase Catalytic Subunit, Chain A, domain 1"/>
    <property type="match status" value="1"/>
</dbReference>
<sequence length="85" mass="9612">MSLTSEYLDDAIRNRLEAVYVECADTSGGCGQAFEVIIVSPVFAGKNRLMRHRLVNQALREEINSIHAFTQKNYTPEEWTKLHGA</sequence>
<dbReference type="SUPFAM" id="SSF82657">
    <property type="entry name" value="BolA-like"/>
    <property type="match status" value="1"/>
</dbReference>
<dbReference type="PIRSF" id="PIRSF003113">
    <property type="entry name" value="BolA"/>
    <property type="match status" value="1"/>
</dbReference>
<name>A0A5E8BSP5_9ASCO</name>
<dbReference type="GO" id="GO:0005829">
    <property type="term" value="C:cytosol"/>
    <property type="evidence" value="ECO:0007669"/>
    <property type="project" value="TreeGrafter"/>
</dbReference>
<dbReference type="RefSeq" id="XP_031854252.1">
    <property type="nucleotide sequence ID" value="XM_031998361.1"/>
</dbReference>
<dbReference type="EMBL" id="CABVLU010000003">
    <property type="protein sequence ID" value="VVT53579.1"/>
    <property type="molecule type" value="Genomic_DNA"/>
</dbReference>
<dbReference type="GeneID" id="43582461"/>
<dbReference type="GO" id="GO:0006879">
    <property type="term" value="P:intracellular iron ion homeostasis"/>
    <property type="evidence" value="ECO:0007669"/>
    <property type="project" value="InterPro"/>
</dbReference>
<organism evidence="2 3">
    <name type="scientific">Magnusiomyces paraingens</name>
    <dbReference type="NCBI Taxonomy" id="2606893"/>
    <lineage>
        <taxon>Eukaryota</taxon>
        <taxon>Fungi</taxon>
        <taxon>Dikarya</taxon>
        <taxon>Ascomycota</taxon>
        <taxon>Saccharomycotina</taxon>
        <taxon>Dipodascomycetes</taxon>
        <taxon>Dipodascales</taxon>
        <taxon>Dipodascaceae</taxon>
        <taxon>Magnusiomyces</taxon>
    </lineage>
</organism>
<evidence type="ECO:0000313" key="3">
    <source>
        <dbReference type="Proteomes" id="UP000398389"/>
    </source>
</evidence>
<dbReference type="InterPro" id="IPR045115">
    <property type="entry name" value="BOL2"/>
</dbReference>
<comment type="similarity">
    <text evidence="1">Belongs to the BolA/IbaG family.</text>
</comment>
<evidence type="ECO:0000256" key="1">
    <source>
        <dbReference type="RuleBase" id="RU003860"/>
    </source>
</evidence>
<evidence type="ECO:0008006" key="4">
    <source>
        <dbReference type="Google" id="ProtNLM"/>
    </source>
</evidence>
<dbReference type="GO" id="GO:0005634">
    <property type="term" value="C:nucleus"/>
    <property type="evidence" value="ECO:0007669"/>
    <property type="project" value="TreeGrafter"/>
</dbReference>
<dbReference type="OrthoDB" id="4983at2759"/>
<dbReference type="GO" id="GO:0051604">
    <property type="term" value="P:protein maturation"/>
    <property type="evidence" value="ECO:0007669"/>
    <property type="project" value="InterPro"/>
</dbReference>
<reference evidence="2 3" key="1">
    <citation type="submission" date="2019-09" db="EMBL/GenBank/DDBJ databases">
        <authorList>
            <person name="Brejova B."/>
        </authorList>
    </citation>
    <scope>NUCLEOTIDE SEQUENCE [LARGE SCALE GENOMIC DNA]</scope>
</reference>
<dbReference type="InterPro" id="IPR002634">
    <property type="entry name" value="BolA"/>
</dbReference>
<dbReference type="GO" id="GO:0051537">
    <property type="term" value="F:2 iron, 2 sulfur cluster binding"/>
    <property type="evidence" value="ECO:0007669"/>
    <property type="project" value="InterPro"/>
</dbReference>
<dbReference type="PANTHER" id="PTHR12735:SF27">
    <property type="entry name" value="BOLA-LIKE PROTEIN 2"/>
    <property type="match status" value="1"/>
</dbReference>
<dbReference type="AlphaFoldDB" id="A0A5E8BSP5"/>
<gene>
    <name evidence="2" type="ORF">SAPINGB_P003645</name>
</gene>
<keyword evidence="3" id="KW-1185">Reference proteome</keyword>
<accession>A0A5E8BSP5</accession>
<evidence type="ECO:0000313" key="2">
    <source>
        <dbReference type="EMBL" id="VVT53579.1"/>
    </source>
</evidence>
<dbReference type="PANTHER" id="PTHR12735">
    <property type="entry name" value="BOLA-LIKE PROTEIN-RELATED"/>
    <property type="match status" value="1"/>
</dbReference>
<dbReference type="Proteomes" id="UP000398389">
    <property type="component" value="Unassembled WGS sequence"/>
</dbReference>
<dbReference type="Pfam" id="PF01722">
    <property type="entry name" value="BolA"/>
    <property type="match status" value="1"/>
</dbReference>